<sequence length="317" mass="31432">MINVAAPADIWGISEPDFLLLYVAVAGVLIVAAVVHRAIVLAGRKDFPASQLTPQQAAYLNGGDRLAVYASLGGLRAAGAIGMTRGRTLTTVGPLPAGATPLDQAVYNAAGQRIQPRRLVTHQWVVMALDQLRQELERVGLAPTQGQRRAVRFFPLLLIGLLGLGVLRFALRVANGQEATFHFVLLVASAVVMIVVIGGGPKQTRAARRAVRQLRTEHAHLAPSASPAYATYGANSAAMGAALFGGAALYSLDPGFAAEAEVQRKLAGTGSGGGGCGSGCGGGSDSGGGGSDGGAGGGCGGGGGGGGGGGCGGGGGG</sequence>
<dbReference type="EMBL" id="RBKT01000001">
    <property type="protein sequence ID" value="RKR87442.1"/>
    <property type="molecule type" value="Genomic_DNA"/>
</dbReference>
<evidence type="ECO:0000256" key="1">
    <source>
        <dbReference type="SAM" id="MobiDB-lite"/>
    </source>
</evidence>
<keyword evidence="4" id="KW-1185">Reference proteome</keyword>
<keyword evidence="2" id="KW-1133">Transmembrane helix</keyword>
<dbReference type="NCBIfam" id="TIGR04222">
    <property type="entry name" value="near_uncomplex"/>
    <property type="match status" value="1"/>
</dbReference>
<protein>
    <submittedName>
        <fullName evidence="3">Uncharacterized protein (TIGR04222 family)</fullName>
    </submittedName>
</protein>
<reference evidence="3 4" key="1">
    <citation type="submission" date="2018-10" db="EMBL/GenBank/DDBJ databases">
        <title>Sequencing the genomes of 1000 actinobacteria strains.</title>
        <authorList>
            <person name="Klenk H.-P."/>
        </authorList>
    </citation>
    <scope>NUCLEOTIDE SEQUENCE [LARGE SCALE GENOMIC DNA]</scope>
    <source>
        <strain evidence="3 4">DSM 45175</strain>
    </source>
</reference>
<accession>A0A495JGH0</accession>
<proteinExistence type="predicted"/>
<evidence type="ECO:0000313" key="4">
    <source>
        <dbReference type="Proteomes" id="UP000277671"/>
    </source>
</evidence>
<feature type="transmembrane region" description="Helical" evidence="2">
    <location>
        <begin position="180"/>
        <end position="199"/>
    </location>
</feature>
<name>A0A495JGH0_9ACTN</name>
<dbReference type="OrthoDB" id="4475641at2"/>
<feature type="transmembrane region" description="Helical" evidence="2">
    <location>
        <begin position="153"/>
        <end position="174"/>
    </location>
</feature>
<dbReference type="Proteomes" id="UP000277671">
    <property type="component" value="Unassembled WGS sequence"/>
</dbReference>
<gene>
    <name evidence="3" type="ORF">BDK92_1718</name>
</gene>
<feature type="transmembrane region" description="Helical" evidence="2">
    <location>
        <begin position="19"/>
        <end position="40"/>
    </location>
</feature>
<keyword evidence="2" id="KW-0472">Membrane</keyword>
<evidence type="ECO:0000256" key="2">
    <source>
        <dbReference type="SAM" id="Phobius"/>
    </source>
</evidence>
<comment type="caution">
    <text evidence="3">The sequence shown here is derived from an EMBL/GenBank/DDBJ whole genome shotgun (WGS) entry which is preliminary data.</text>
</comment>
<dbReference type="InterPro" id="IPR026467">
    <property type="entry name" value="Ser/Gly_Cys_C_dom"/>
</dbReference>
<keyword evidence="2" id="KW-0812">Transmembrane</keyword>
<dbReference type="AlphaFoldDB" id="A0A495JGH0"/>
<feature type="region of interest" description="Disordered" evidence="1">
    <location>
        <begin position="287"/>
        <end position="317"/>
    </location>
</feature>
<organism evidence="3 4">
    <name type="scientific">Micromonospora pisi</name>
    <dbReference type="NCBI Taxonomy" id="589240"/>
    <lineage>
        <taxon>Bacteria</taxon>
        <taxon>Bacillati</taxon>
        <taxon>Actinomycetota</taxon>
        <taxon>Actinomycetes</taxon>
        <taxon>Micromonosporales</taxon>
        <taxon>Micromonosporaceae</taxon>
        <taxon>Micromonospora</taxon>
    </lineage>
</organism>
<evidence type="ECO:0000313" key="3">
    <source>
        <dbReference type="EMBL" id="RKR87442.1"/>
    </source>
</evidence>